<keyword evidence="1" id="KW-0805">Transcription regulation</keyword>
<feature type="domain" description="HTH araC/xylS-type" evidence="4">
    <location>
        <begin position="17"/>
        <end position="115"/>
    </location>
</feature>
<dbReference type="STRING" id="1210063.GCA_001612665_02774"/>
<dbReference type="Gene3D" id="1.10.10.60">
    <property type="entry name" value="Homeodomain-like"/>
    <property type="match status" value="2"/>
</dbReference>
<dbReference type="SMART" id="SM00342">
    <property type="entry name" value="HTH_ARAC"/>
    <property type="match status" value="1"/>
</dbReference>
<evidence type="ECO:0000256" key="1">
    <source>
        <dbReference type="ARBA" id="ARBA00023015"/>
    </source>
</evidence>
<dbReference type="GO" id="GO:0003700">
    <property type="term" value="F:DNA-binding transcription factor activity"/>
    <property type="evidence" value="ECO:0007669"/>
    <property type="project" value="InterPro"/>
</dbReference>
<accession>A0A4R1G4E5</accession>
<dbReference type="InterPro" id="IPR009057">
    <property type="entry name" value="Homeodomain-like_sf"/>
</dbReference>
<dbReference type="InterPro" id="IPR018060">
    <property type="entry name" value="HTH_AraC"/>
</dbReference>
<organism evidence="5 6">
    <name type="scientific">Nocardia alba</name>
    <dbReference type="NCBI Taxonomy" id="225051"/>
    <lineage>
        <taxon>Bacteria</taxon>
        <taxon>Bacillati</taxon>
        <taxon>Actinomycetota</taxon>
        <taxon>Actinomycetes</taxon>
        <taxon>Mycobacteriales</taxon>
        <taxon>Nocardiaceae</taxon>
        <taxon>Nocardia</taxon>
    </lineage>
</organism>
<dbReference type="PANTHER" id="PTHR46796">
    <property type="entry name" value="HTH-TYPE TRANSCRIPTIONAL ACTIVATOR RHAS-RELATED"/>
    <property type="match status" value="1"/>
</dbReference>
<evidence type="ECO:0000259" key="4">
    <source>
        <dbReference type="PROSITE" id="PS01124"/>
    </source>
</evidence>
<dbReference type="InterPro" id="IPR020449">
    <property type="entry name" value="Tscrpt_reg_AraC-type_HTH"/>
</dbReference>
<keyword evidence="6" id="KW-1185">Reference proteome</keyword>
<dbReference type="Pfam" id="PF12833">
    <property type="entry name" value="HTH_18"/>
    <property type="match status" value="1"/>
</dbReference>
<comment type="caution">
    <text evidence="5">The sequence shown here is derived from an EMBL/GenBank/DDBJ whole genome shotgun (WGS) entry which is preliminary data.</text>
</comment>
<reference evidence="5 6" key="1">
    <citation type="submission" date="2019-03" db="EMBL/GenBank/DDBJ databases">
        <title>Genomic Encyclopedia of Type Strains, Phase IV (KMG-IV): sequencing the most valuable type-strain genomes for metagenomic binning, comparative biology and taxonomic classification.</title>
        <authorList>
            <person name="Goeker M."/>
        </authorList>
    </citation>
    <scope>NUCLEOTIDE SEQUENCE [LARGE SCALE GENOMIC DNA]</scope>
    <source>
        <strain evidence="5 6">DSM 44684</strain>
    </source>
</reference>
<evidence type="ECO:0000256" key="3">
    <source>
        <dbReference type="ARBA" id="ARBA00023163"/>
    </source>
</evidence>
<dbReference type="GO" id="GO:0043565">
    <property type="term" value="F:sequence-specific DNA binding"/>
    <property type="evidence" value="ECO:0007669"/>
    <property type="project" value="InterPro"/>
</dbReference>
<dbReference type="InterPro" id="IPR018062">
    <property type="entry name" value="HTH_AraC-typ_CS"/>
</dbReference>
<proteinExistence type="predicted"/>
<protein>
    <submittedName>
        <fullName evidence="5">AraC family transcriptional regulator</fullName>
    </submittedName>
</protein>
<dbReference type="AlphaFoldDB" id="A0A4R1G4E5"/>
<evidence type="ECO:0000313" key="6">
    <source>
        <dbReference type="Proteomes" id="UP000294856"/>
    </source>
</evidence>
<dbReference type="PROSITE" id="PS00041">
    <property type="entry name" value="HTH_ARAC_FAMILY_1"/>
    <property type="match status" value="1"/>
</dbReference>
<dbReference type="PRINTS" id="PR00032">
    <property type="entry name" value="HTHARAC"/>
</dbReference>
<keyword evidence="3" id="KW-0804">Transcription</keyword>
<dbReference type="RefSeq" id="WP_067449811.1">
    <property type="nucleotide sequence ID" value="NZ_SMFR01000001.1"/>
</dbReference>
<evidence type="ECO:0000256" key="2">
    <source>
        <dbReference type="ARBA" id="ARBA00023125"/>
    </source>
</evidence>
<gene>
    <name evidence="5" type="ORF">DFR71_1175</name>
</gene>
<dbReference type="PROSITE" id="PS01124">
    <property type="entry name" value="HTH_ARAC_FAMILY_2"/>
    <property type="match status" value="1"/>
</dbReference>
<dbReference type="SUPFAM" id="SSF46689">
    <property type="entry name" value="Homeodomain-like"/>
    <property type="match status" value="2"/>
</dbReference>
<keyword evidence="2" id="KW-0238">DNA-binding</keyword>
<sequence>MSEAARRPVLALLPHLRKARDLVDRRYADPLDLDELARAAGVSKYHFLRAFAAVYGRTPAVYLAERRIERAQDLLRSTNLTVTEVCMLVGYSSLGSFSAKFRQLVGVTPSEYQTKFADGAPHIPGCYVFMHGLSDRVRHDTAISEKPDATRRP</sequence>
<dbReference type="InterPro" id="IPR050204">
    <property type="entry name" value="AraC_XylS_family_regulators"/>
</dbReference>
<name>A0A4R1G4E5_9NOCA</name>
<evidence type="ECO:0000313" key="5">
    <source>
        <dbReference type="EMBL" id="TCK00179.1"/>
    </source>
</evidence>
<dbReference type="EMBL" id="SMFR01000001">
    <property type="protein sequence ID" value="TCK00179.1"/>
    <property type="molecule type" value="Genomic_DNA"/>
</dbReference>
<dbReference type="Proteomes" id="UP000294856">
    <property type="component" value="Unassembled WGS sequence"/>
</dbReference>